<accession>A0A8H7URN3</accession>
<proteinExistence type="inferred from homology"/>
<dbReference type="Pfam" id="PF03171">
    <property type="entry name" value="2OG-FeII_Oxy"/>
    <property type="match status" value="1"/>
</dbReference>
<feature type="non-terminal residue" evidence="3">
    <location>
        <position position="1"/>
    </location>
</feature>
<keyword evidence="1" id="KW-0479">Metal-binding</keyword>
<dbReference type="InterPro" id="IPR026992">
    <property type="entry name" value="DIOX_N"/>
</dbReference>
<comment type="caution">
    <text evidence="3">The sequence shown here is derived from an EMBL/GenBank/DDBJ whole genome shotgun (WGS) entry which is preliminary data.</text>
</comment>
<dbReference type="EMBL" id="JAEPRA010000002">
    <property type="protein sequence ID" value="KAG2188439.1"/>
    <property type="molecule type" value="Genomic_DNA"/>
</dbReference>
<dbReference type="OrthoDB" id="406156at2759"/>
<dbReference type="SUPFAM" id="SSF51197">
    <property type="entry name" value="Clavaminate synthase-like"/>
    <property type="match status" value="1"/>
</dbReference>
<dbReference type="InterPro" id="IPR005123">
    <property type="entry name" value="Oxoglu/Fe-dep_dioxygenase_dom"/>
</dbReference>
<sequence length="304" mass="34144">MEQIPVIDFEKFDSDPVAVAAAIREASESIGFVFLKNVGIPQTEIDEMFELGKEFFDQPVETKAQFDIQANNVGYSALHREVAFNFGKWLNGEAAGELPEPFKANEDKTRKFSEDCHKVCSRILQAFAIALEIKEEDGGIHYFEKRHDYDTPCGSILRLLKYPKGGSTDTDEIVRAGSHSDYGSITLLFQHGIPGLEVQASRTNWISAPVIPGAVLVNIGDQMEYWTGGRFKSTKHRVVFLPEHAQNDRYSIAYFCHANDEVPLDVIPSVILKDNKVGQDEPIKTAGQHLRERLEETYKFSESA</sequence>
<dbReference type="Gene3D" id="2.60.120.330">
    <property type="entry name" value="B-lactam Antibiotic, Isopenicillin N Synthase, Chain"/>
    <property type="match status" value="1"/>
</dbReference>
<dbReference type="Pfam" id="PF14226">
    <property type="entry name" value="DIOX_N"/>
    <property type="match status" value="1"/>
</dbReference>
<keyword evidence="1" id="KW-0408">Iron</keyword>
<dbReference type="InterPro" id="IPR027443">
    <property type="entry name" value="IPNS-like_sf"/>
</dbReference>
<evidence type="ECO:0000259" key="2">
    <source>
        <dbReference type="PROSITE" id="PS51471"/>
    </source>
</evidence>
<dbReference type="GO" id="GO:0046872">
    <property type="term" value="F:metal ion binding"/>
    <property type="evidence" value="ECO:0007669"/>
    <property type="project" value="UniProtKB-KW"/>
</dbReference>
<name>A0A8H7URN3_9FUNG</name>
<dbReference type="PROSITE" id="PS51471">
    <property type="entry name" value="FE2OG_OXY"/>
    <property type="match status" value="1"/>
</dbReference>
<dbReference type="GO" id="GO:0016491">
    <property type="term" value="F:oxidoreductase activity"/>
    <property type="evidence" value="ECO:0007669"/>
    <property type="project" value="UniProtKB-KW"/>
</dbReference>
<reference evidence="3" key="1">
    <citation type="submission" date="2020-12" db="EMBL/GenBank/DDBJ databases">
        <title>Metabolic potential, ecology and presence of endohyphal bacteria is reflected in genomic diversity of Mucoromycotina.</title>
        <authorList>
            <person name="Muszewska A."/>
            <person name="Okrasinska A."/>
            <person name="Steczkiewicz K."/>
            <person name="Drgas O."/>
            <person name="Orlowska M."/>
            <person name="Perlinska-Lenart U."/>
            <person name="Aleksandrzak-Piekarczyk T."/>
            <person name="Szatraj K."/>
            <person name="Zielenkiewicz U."/>
            <person name="Pilsyk S."/>
            <person name="Malc E."/>
            <person name="Mieczkowski P."/>
            <person name="Kruszewska J.S."/>
            <person name="Biernat P."/>
            <person name="Pawlowska J."/>
        </authorList>
    </citation>
    <scope>NUCLEOTIDE SEQUENCE</scope>
    <source>
        <strain evidence="3">WA0000051536</strain>
    </source>
</reference>
<dbReference type="PANTHER" id="PTHR47990">
    <property type="entry name" value="2-OXOGLUTARATE (2OG) AND FE(II)-DEPENDENT OXYGENASE SUPERFAMILY PROTEIN-RELATED"/>
    <property type="match status" value="1"/>
</dbReference>
<evidence type="ECO:0000313" key="3">
    <source>
        <dbReference type="EMBL" id="KAG2188439.1"/>
    </source>
</evidence>
<keyword evidence="1" id="KW-0560">Oxidoreductase</keyword>
<protein>
    <recommendedName>
        <fullName evidence="2">Fe2OG dioxygenase domain-containing protein</fullName>
    </recommendedName>
</protein>
<dbReference type="InterPro" id="IPR044861">
    <property type="entry name" value="IPNS-like_FE2OG_OXY"/>
</dbReference>
<dbReference type="InterPro" id="IPR050231">
    <property type="entry name" value="Iron_ascorbate_oxido_reductase"/>
</dbReference>
<evidence type="ECO:0000256" key="1">
    <source>
        <dbReference type="RuleBase" id="RU003682"/>
    </source>
</evidence>
<feature type="domain" description="Fe2OG dioxygenase" evidence="2">
    <location>
        <begin position="152"/>
        <end position="258"/>
    </location>
</feature>
<dbReference type="AlphaFoldDB" id="A0A8H7URN3"/>
<gene>
    <name evidence="3" type="ORF">INT44_001192</name>
</gene>
<organism evidence="3 4">
    <name type="scientific">Umbelopsis vinacea</name>
    <dbReference type="NCBI Taxonomy" id="44442"/>
    <lineage>
        <taxon>Eukaryota</taxon>
        <taxon>Fungi</taxon>
        <taxon>Fungi incertae sedis</taxon>
        <taxon>Mucoromycota</taxon>
        <taxon>Mucoromycotina</taxon>
        <taxon>Umbelopsidomycetes</taxon>
        <taxon>Umbelopsidales</taxon>
        <taxon>Umbelopsidaceae</taxon>
        <taxon>Umbelopsis</taxon>
    </lineage>
</organism>
<comment type="similarity">
    <text evidence="1">Belongs to the iron/ascorbate-dependent oxidoreductase family.</text>
</comment>
<dbReference type="Proteomes" id="UP000612746">
    <property type="component" value="Unassembled WGS sequence"/>
</dbReference>
<evidence type="ECO:0000313" key="4">
    <source>
        <dbReference type="Proteomes" id="UP000612746"/>
    </source>
</evidence>
<keyword evidence="4" id="KW-1185">Reference proteome</keyword>